<name>A0ABT0BFM8_9SPHN</name>
<dbReference type="RefSeq" id="WP_244022015.1">
    <property type="nucleotide sequence ID" value="NZ_JALHLF010000063.1"/>
</dbReference>
<accession>A0ABT0BFM8</accession>
<feature type="non-terminal residue" evidence="1">
    <location>
        <position position="1"/>
    </location>
</feature>
<evidence type="ECO:0000313" key="1">
    <source>
        <dbReference type="EMBL" id="MCJ2183834.1"/>
    </source>
</evidence>
<gene>
    <name evidence="1" type="ORF">MTR62_14190</name>
</gene>
<evidence type="ECO:0000313" key="2">
    <source>
        <dbReference type="Proteomes" id="UP001162881"/>
    </source>
</evidence>
<sequence>TIPIRSNTFFKKSSFFEGAWFSAVLIRRLPQTVSGQDMGMPPAFRNPRGKIGGFSAYSQPLRDVSRLLKRLFAPRTQAPC</sequence>
<proteinExistence type="predicted"/>
<protein>
    <submittedName>
        <fullName evidence="1">Uncharacterized protein</fullName>
    </submittedName>
</protein>
<comment type="caution">
    <text evidence="1">The sequence shown here is derived from an EMBL/GenBank/DDBJ whole genome shotgun (WGS) entry which is preliminary data.</text>
</comment>
<dbReference type="Proteomes" id="UP001162881">
    <property type="component" value="Unassembled WGS sequence"/>
</dbReference>
<reference evidence="1" key="1">
    <citation type="submission" date="2022-03" db="EMBL/GenBank/DDBJ databases">
        <title>Identification of a novel bacterium isolated from mangrove sediments.</title>
        <authorList>
            <person name="Pan X."/>
        </authorList>
    </citation>
    <scope>NUCLEOTIDE SEQUENCE</scope>
    <source>
        <strain evidence="1">B1949</strain>
    </source>
</reference>
<organism evidence="1 2">
    <name type="scientific">Novosphingobium organovorum</name>
    <dbReference type="NCBI Taxonomy" id="2930092"/>
    <lineage>
        <taxon>Bacteria</taxon>
        <taxon>Pseudomonadati</taxon>
        <taxon>Pseudomonadota</taxon>
        <taxon>Alphaproteobacteria</taxon>
        <taxon>Sphingomonadales</taxon>
        <taxon>Sphingomonadaceae</taxon>
        <taxon>Novosphingobium</taxon>
    </lineage>
</organism>
<keyword evidence="2" id="KW-1185">Reference proteome</keyword>
<dbReference type="EMBL" id="JALHLF010000063">
    <property type="protein sequence ID" value="MCJ2183834.1"/>
    <property type="molecule type" value="Genomic_DNA"/>
</dbReference>